<dbReference type="RefSeq" id="WP_367886835.1">
    <property type="nucleotide sequence ID" value="NZ_CP130612.1"/>
</dbReference>
<dbReference type="InterPro" id="IPR004193">
    <property type="entry name" value="Glyco_hydro_13_N"/>
</dbReference>
<dbReference type="SUPFAM" id="SSF81296">
    <property type="entry name" value="E set domains"/>
    <property type="match status" value="1"/>
</dbReference>
<gene>
    <name evidence="2" type="ORF">Strain138_000368</name>
    <name evidence="3" type="ORF">Strain318_000368</name>
</gene>
<sequence length="204" mass="21459">MTDMERDPEMDPVIARVRGTLRSDARAATDPQAVGRLLQAVWAAPRPSLWRRAVEAFRSPALSGLSASALAAAALVIGFVSRGAVTPRTATEPTPAAGPATGEYPVTLAANEGGEVRVATQFVFESSTARSVAVVGEFNGWDGSALPMTQVTPGVWEATLPLPPGRHVYAYLIDGTLLVADPRAPKSGDEDYGREGSVVMVFAR</sequence>
<dbReference type="Proteomes" id="UP001229955">
    <property type="component" value="Chromosome"/>
</dbReference>
<dbReference type="EMBL" id="CP130612">
    <property type="protein sequence ID" value="WKW11133.1"/>
    <property type="molecule type" value="Genomic_DNA"/>
</dbReference>
<name>A0AA49JT19_9BACT</name>
<dbReference type="InterPro" id="IPR013783">
    <property type="entry name" value="Ig-like_fold"/>
</dbReference>
<evidence type="ECO:0000259" key="1">
    <source>
        <dbReference type="Pfam" id="PF02922"/>
    </source>
</evidence>
<organism evidence="2">
    <name type="scientific">Pseudogemmatithrix spongiicola</name>
    <dbReference type="NCBI Taxonomy" id="3062599"/>
    <lineage>
        <taxon>Bacteria</taxon>
        <taxon>Pseudomonadati</taxon>
        <taxon>Gemmatimonadota</taxon>
        <taxon>Gemmatimonadia</taxon>
        <taxon>Gemmatimonadales</taxon>
        <taxon>Gemmatimonadaceae</taxon>
        <taxon>Pseudogemmatithrix</taxon>
    </lineage>
</organism>
<dbReference type="AlphaFoldDB" id="A0AA49JT19"/>
<keyword evidence="4" id="KW-1185">Reference proteome</keyword>
<reference evidence="2" key="1">
    <citation type="submission" date="2023-07" db="EMBL/GenBank/DDBJ databases">
        <authorList>
            <person name="Haufschild T."/>
            <person name="Kallscheuer N."/>
            <person name="Hammer J."/>
            <person name="Kohn T."/>
            <person name="Kabuu M."/>
            <person name="Jogler M."/>
            <person name="Wohfarth N."/>
            <person name="Heuer A."/>
            <person name="Rohde M."/>
            <person name="van Teeseling M.C.F."/>
            <person name="Jogler C."/>
        </authorList>
    </citation>
    <scope>NUCLEOTIDE SEQUENCE</scope>
    <source>
        <strain evidence="2">Strain 138</strain>
        <strain evidence="3">Strain 318</strain>
    </source>
</reference>
<evidence type="ECO:0000313" key="4">
    <source>
        <dbReference type="Proteomes" id="UP001229955"/>
    </source>
</evidence>
<accession>A0AA49JT19</accession>
<feature type="domain" description="Glycoside hydrolase family 13 N-terminal" evidence="1">
    <location>
        <begin position="122"/>
        <end position="176"/>
    </location>
</feature>
<accession>A0AA49JYP5</accession>
<evidence type="ECO:0000313" key="2">
    <source>
        <dbReference type="EMBL" id="WKW11133.1"/>
    </source>
</evidence>
<evidence type="ECO:0000313" key="3">
    <source>
        <dbReference type="EMBL" id="WKW14043.1"/>
    </source>
</evidence>
<dbReference type="GO" id="GO:0004553">
    <property type="term" value="F:hydrolase activity, hydrolyzing O-glycosyl compounds"/>
    <property type="evidence" value="ECO:0007669"/>
    <property type="project" value="InterPro"/>
</dbReference>
<protein>
    <submittedName>
        <fullName evidence="2">Isoamylase early set domain-containing protein</fullName>
    </submittedName>
</protein>
<dbReference type="CDD" id="cd07184">
    <property type="entry name" value="E_set_Isoamylase_like_N"/>
    <property type="match status" value="1"/>
</dbReference>
<dbReference type="KEGG" id="pspc:Strain318_000368"/>
<dbReference type="GO" id="GO:0005975">
    <property type="term" value="P:carbohydrate metabolic process"/>
    <property type="evidence" value="ECO:0007669"/>
    <property type="project" value="InterPro"/>
</dbReference>
<dbReference type="Pfam" id="PF02922">
    <property type="entry name" value="CBM_48"/>
    <property type="match status" value="1"/>
</dbReference>
<dbReference type="EMBL" id="CP130613">
    <property type="protein sequence ID" value="WKW14043.1"/>
    <property type="molecule type" value="Genomic_DNA"/>
</dbReference>
<dbReference type="Gene3D" id="2.60.40.10">
    <property type="entry name" value="Immunoglobulins"/>
    <property type="match status" value="1"/>
</dbReference>
<proteinExistence type="predicted"/>
<dbReference type="InterPro" id="IPR014756">
    <property type="entry name" value="Ig_E-set"/>
</dbReference>